<dbReference type="Pfam" id="PF24681">
    <property type="entry name" value="Kelch_KLHDC2_KLHL20_DRC7"/>
    <property type="match status" value="1"/>
</dbReference>
<dbReference type="OrthoDB" id="9769308at2"/>
<dbReference type="Proteomes" id="UP000236654">
    <property type="component" value="Unassembled WGS sequence"/>
</dbReference>
<evidence type="ECO:0000313" key="1">
    <source>
        <dbReference type="EMBL" id="PKR79920.1"/>
    </source>
</evidence>
<evidence type="ECO:0000313" key="2">
    <source>
        <dbReference type="Proteomes" id="UP000236654"/>
    </source>
</evidence>
<reference evidence="1 2" key="1">
    <citation type="submission" date="2017-12" db="EMBL/GenBank/DDBJ databases">
        <title>The draft genome sequence of Brumimicrobium saltpan LHR20.</title>
        <authorList>
            <person name="Do Z.-J."/>
            <person name="Luo H.-R."/>
        </authorList>
    </citation>
    <scope>NUCLEOTIDE SEQUENCE [LARGE SCALE GENOMIC DNA]</scope>
    <source>
        <strain evidence="1 2">LHR20</strain>
    </source>
</reference>
<gene>
    <name evidence="1" type="ORF">CW751_12620</name>
</gene>
<dbReference type="AlphaFoldDB" id="A0A2I0R0K3"/>
<proteinExistence type="predicted"/>
<dbReference type="RefSeq" id="WP_101335390.1">
    <property type="nucleotide sequence ID" value="NZ_PJNI01000016.1"/>
</dbReference>
<name>A0A2I0R0K3_9FLAO</name>
<dbReference type="SUPFAM" id="SSF117281">
    <property type="entry name" value="Kelch motif"/>
    <property type="match status" value="1"/>
</dbReference>
<dbReference type="Gene3D" id="2.120.10.80">
    <property type="entry name" value="Kelch-type beta propeller"/>
    <property type="match status" value="1"/>
</dbReference>
<sequence length="435" mass="48785">MMRWWIISFLTILSFDSISQSDWKWAALSPLPISTTNNAVVASLTNEEKFIYNFGGITDPTDYNTIHQRVFKYTVSSDNWTEINCLADTLAKISSATSYVKNKIYITGGKHLTSDSTAVSSNKTHIFNPFIDTFEVNGNDMPVAVHDHVQAVWRDSLIFLVGGMNNNQILPDVQIYNPSFDSWSQGTPVPDNSQFKSFGATGYILGDTIFYFGGAHNDSIIQTNNYFRKGVINKNDPTQIEWSFIFTDLGEPIYRGACSGHNKTLFWVGGSEKTYLTAPNDINTNLPVFPNHRLVSYNLETKQKTDYLNTPYHVMDINGIAKLGGGNWIIAGGLDSLNNVSNRTILLHNPALSDLNKAIKPPFFKVNETENNYIVITKNIGEISVYDVSGKLLYRSAKQLADLYISRSKLSNGILLFVYNDGLNLPVHRKRIKSK</sequence>
<dbReference type="PANTHER" id="PTHR45632">
    <property type="entry name" value="LD33804P"/>
    <property type="match status" value="1"/>
</dbReference>
<accession>A0A2I0R0K3</accession>
<comment type="caution">
    <text evidence="1">The sequence shown here is derived from an EMBL/GenBank/DDBJ whole genome shotgun (WGS) entry which is preliminary data.</text>
</comment>
<protein>
    <submittedName>
        <fullName evidence="1">Uncharacterized protein</fullName>
    </submittedName>
</protein>
<organism evidence="1 2">
    <name type="scientific">Brumimicrobium salinarum</name>
    <dbReference type="NCBI Taxonomy" id="2058658"/>
    <lineage>
        <taxon>Bacteria</taxon>
        <taxon>Pseudomonadati</taxon>
        <taxon>Bacteroidota</taxon>
        <taxon>Flavobacteriia</taxon>
        <taxon>Flavobacteriales</taxon>
        <taxon>Crocinitomicaceae</taxon>
        <taxon>Brumimicrobium</taxon>
    </lineage>
</organism>
<dbReference type="InterPro" id="IPR015915">
    <property type="entry name" value="Kelch-typ_b-propeller"/>
</dbReference>
<dbReference type="EMBL" id="PJNI01000016">
    <property type="protein sequence ID" value="PKR79920.1"/>
    <property type="molecule type" value="Genomic_DNA"/>
</dbReference>
<keyword evidence="2" id="KW-1185">Reference proteome</keyword>